<comment type="caution">
    <text evidence="1">The sequence shown here is derived from an EMBL/GenBank/DDBJ whole genome shotgun (WGS) entry which is preliminary data.</text>
</comment>
<dbReference type="AlphaFoldDB" id="A0A418M448"/>
<evidence type="ECO:0000313" key="1">
    <source>
        <dbReference type="EMBL" id="RIV20528.1"/>
    </source>
</evidence>
<gene>
    <name evidence="1" type="ORF">DYU11_21010</name>
</gene>
<dbReference type="Pfam" id="PF20459">
    <property type="entry name" value="DUF6712"/>
    <property type="match status" value="2"/>
</dbReference>
<dbReference type="OrthoDB" id="945709at2"/>
<proteinExistence type="predicted"/>
<reference evidence="1 2" key="1">
    <citation type="submission" date="2018-08" db="EMBL/GenBank/DDBJ databases">
        <title>Fibrisoma montanum sp. nov., isolated from Danxia mountain soil.</title>
        <authorList>
            <person name="Huang Y."/>
        </authorList>
    </citation>
    <scope>NUCLEOTIDE SEQUENCE [LARGE SCALE GENOMIC DNA]</scope>
    <source>
        <strain evidence="1 2">HYT19</strain>
    </source>
</reference>
<dbReference type="RefSeq" id="WP_119669696.1">
    <property type="nucleotide sequence ID" value="NZ_QXED01000006.1"/>
</dbReference>
<sequence length="319" mass="36043">MGLFTGDTEQFRQYVAVNVSFTLDDVLPQLESTQETLLPRFLGDTLTEQLISLADEKPEDLEGPENRKRKRALHLIRVAVARIGFAEYLPFAEVQIGDDGITVPGSPDRKAAYEYQTKKLERALLEVGWRSLDELITLVSKNPDEFPGWDESPYADEFAEAIFKTPEEFSRFYPIQDRWLTFWALRPYIRAVEDEYGGSALVRLQALPETVTDTQKKLIRKKLLRAMAYQTMLEAIPNLSIEVNGVNVQVNYGTQFGNAQYFQPPGRDELDWVLGNLRKQTDLAWSTFSQAIDELMPPTPPSDQDGGAGMASTDAVVLL</sequence>
<evidence type="ECO:0000313" key="2">
    <source>
        <dbReference type="Proteomes" id="UP000283523"/>
    </source>
</evidence>
<name>A0A418M448_9BACT</name>
<protein>
    <submittedName>
        <fullName evidence="1">Uncharacterized protein</fullName>
    </submittedName>
</protein>
<dbReference type="EMBL" id="QXED01000006">
    <property type="protein sequence ID" value="RIV20528.1"/>
    <property type="molecule type" value="Genomic_DNA"/>
</dbReference>
<keyword evidence="2" id="KW-1185">Reference proteome</keyword>
<dbReference type="InterPro" id="IPR046558">
    <property type="entry name" value="DUF6712"/>
</dbReference>
<organism evidence="1 2">
    <name type="scientific">Fibrisoma montanum</name>
    <dbReference type="NCBI Taxonomy" id="2305895"/>
    <lineage>
        <taxon>Bacteria</taxon>
        <taxon>Pseudomonadati</taxon>
        <taxon>Bacteroidota</taxon>
        <taxon>Cytophagia</taxon>
        <taxon>Cytophagales</taxon>
        <taxon>Spirosomataceae</taxon>
        <taxon>Fibrisoma</taxon>
    </lineage>
</organism>
<accession>A0A418M448</accession>
<dbReference type="Proteomes" id="UP000283523">
    <property type="component" value="Unassembled WGS sequence"/>
</dbReference>